<dbReference type="SMART" id="SM00278">
    <property type="entry name" value="HhH1"/>
    <property type="match status" value="2"/>
</dbReference>
<dbReference type="Gene3D" id="1.10.8.10">
    <property type="entry name" value="DNA helicase RuvA subunit, C-terminal domain"/>
    <property type="match status" value="1"/>
</dbReference>
<dbReference type="InterPro" id="IPR000085">
    <property type="entry name" value="RuvA"/>
</dbReference>
<organism evidence="8 9">
    <name type="scientific">Fictibacillus iocasae</name>
    <dbReference type="NCBI Taxonomy" id="2715437"/>
    <lineage>
        <taxon>Bacteria</taxon>
        <taxon>Bacillati</taxon>
        <taxon>Bacillota</taxon>
        <taxon>Bacilli</taxon>
        <taxon>Bacillales</taxon>
        <taxon>Fictibacillaceae</taxon>
        <taxon>Fictibacillus</taxon>
    </lineage>
</organism>
<dbReference type="InterPro" id="IPR003583">
    <property type="entry name" value="Hlx-hairpin-Hlx_DNA-bd_motif"/>
</dbReference>
<dbReference type="Proteomes" id="UP001596549">
    <property type="component" value="Unassembled WGS sequence"/>
</dbReference>
<evidence type="ECO:0000259" key="7">
    <source>
        <dbReference type="SMART" id="SM00278"/>
    </source>
</evidence>
<feature type="domain" description="Helix-hairpin-helix DNA-binding motif class 1" evidence="7">
    <location>
        <begin position="70"/>
        <end position="89"/>
    </location>
</feature>
<dbReference type="Gene3D" id="1.10.150.20">
    <property type="entry name" value="5' to 3' exonuclease, C-terminal subdomain"/>
    <property type="match status" value="1"/>
</dbReference>
<dbReference type="Pfam" id="PF01330">
    <property type="entry name" value="RuvA_N"/>
    <property type="match status" value="1"/>
</dbReference>
<dbReference type="GO" id="GO:0003678">
    <property type="term" value="F:DNA helicase activity"/>
    <property type="evidence" value="ECO:0007669"/>
    <property type="project" value="UniProtKB-EC"/>
</dbReference>
<name>A0ABW2NT50_9BACL</name>
<dbReference type="InterPro" id="IPR036267">
    <property type="entry name" value="RuvA_C_sf"/>
</dbReference>
<dbReference type="Pfam" id="PF07499">
    <property type="entry name" value="RuvA_C"/>
    <property type="match status" value="1"/>
</dbReference>
<dbReference type="InterPro" id="IPR011114">
    <property type="entry name" value="RuvA_C"/>
</dbReference>
<protein>
    <recommendedName>
        <fullName evidence="6">Holliday junction branch migration complex subunit RuvA</fullName>
    </recommendedName>
</protein>
<comment type="caution">
    <text evidence="8">The sequence shown here is derived from an EMBL/GenBank/DDBJ whole genome shotgun (WGS) entry which is preliminary data.</text>
</comment>
<evidence type="ECO:0000256" key="1">
    <source>
        <dbReference type="ARBA" id="ARBA00022490"/>
    </source>
</evidence>
<comment type="domain">
    <text evidence="6">Has three domains with a flexible linker between the domains II and III and assumes an 'L' shape. Domain III is highly mobile and contacts RuvB.</text>
</comment>
<evidence type="ECO:0000256" key="2">
    <source>
        <dbReference type="ARBA" id="ARBA00022763"/>
    </source>
</evidence>
<keyword evidence="2 6" id="KW-0227">DNA damage</keyword>
<dbReference type="Gene3D" id="2.40.50.140">
    <property type="entry name" value="Nucleic acid-binding proteins"/>
    <property type="match status" value="1"/>
</dbReference>
<comment type="subcellular location">
    <subcellularLocation>
        <location evidence="6">Cytoplasm</location>
    </subcellularLocation>
</comment>
<evidence type="ECO:0000256" key="3">
    <source>
        <dbReference type="ARBA" id="ARBA00023125"/>
    </source>
</evidence>
<keyword evidence="9" id="KW-1185">Reference proteome</keyword>
<evidence type="ECO:0000256" key="4">
    <source>
        <dbReference type="ARBA" id="ARBA00023172"/>
    </source>
</evidence>
<keyword evidence="1 6" id="KW-0963">Cytoplasm</keyword>
<dbReference type="RefSeq" id="WP_379747601.1">
    <property type="nucleotide sequence ID" value="NZ_JBHTCP010000012.1"/>
</dbReference>
<dbReference type="SUPFAM" id="SSF47781">
    <property type="entry name" value="RuvA domain 2-like"/>
    <property type="match status" value="1"/>
</dbReference>
<keyword evidence="8" id="KW-0378">Hydrolase</keyword>
<keyword evidence="3 6" id="KW-0238">DNA-binding</keyword>
<feature type="domain" description="Helix-hairpin-helix DNA-binding motif class 1" evidence="7">
    <location>
        <begin position="105"/>
        <end position="124"/>
    </location>
</feature>
<dbReference type="GO" id="GO:0016787">
    <property type="term" value="F:hydrolase activity"/>
    <property type="evidence" value="ECO:0007669"/>
    <property type="project" value="UniProtKB-KW"/>
</dbReference>
<dbReference type="NCBIfam" id="TIGR00084">
    <property type="entry name" value="ruvA"/>
    <property type="match status" value="1"/>
</dbReference>
<dbReference type="HAMAP" id="MF_00031">
    <property type="entry name" value="DNA_HJ_migration_RuvA"/>
    <property type="match status" value="1"/>
</dbReference>
<dbReference type="SUPFAM" id="SSF50249">
    <property type="entry name" value="Nucleic acid-binding proteins"/>
    <property type="match status" value="1"/>
</dbReference>
<feature type="region of interest" description="Domain III" evidence="6">
    <location>
        <begin position="151"/>
        <end position="201"/>
    </location>
</feature>
<keyword evidence="4 6" id="KW-0233">DNA recombination</keyword>
<accession>A0ABW2NT50</accession>
<comment type="function">
    <text evidence="6">The RuvA-RuvB-RuvC complex processes Holliday junction (HJ) DNA during genetic recombination and DNA repair, while the RuvA-RuvB complex plays an important role in the rescue of blocked DNA replication forks via replication fork reversal (RFR). RuvA specifically binds to HJ cruciform DNA, conferring on it an open structure. The RuvB hexamer acts as an ATP-dependent pump, pulling dsDNA into and through the RuvAB complex. HJ branch migration allows RuvC to scan DNA until it finds its consensus sequence, where it cleaves and resolves the cruciform DNA.</text>
</comment>
<dbReference type="InterPro" id="IPR010994">
    <property type="entry name" value="RuvA_2-like"/>
</dbReference>
<evidence type="ECO:0000313" key="8">
    <source>
        <dbReference type="EMBL" id="MFC7371229.1"/>
    </source>
</evidence>
<comment type="subunit">
    <text evidence="6">Homotetramer. Forms an RuvA(8)-RuvB(12)-Holliday junction (HJ) complex. HJ DNA is sandwiched between 2 RuvA tetramers; dsDNA enters through RuvA and exits via RuvB. An RuvB hexamer assembles on each DNA strand where it exits the tetramer. Each RuvB hexamer is contacted by two RuvA subunits (via domain III) on 2 adjacent RuvB subunits; this complex drives branch migration. In the full resolvosome a probable DNA-RuvA(4)-RuvB(12)-RuvC(2) complex forms which resolves the HJ.</text>
</comment>
<evidence type="ECO:0000256" key="5">
    <source>
        <dbReference type="ARBA" id="ARBA00023204"/>
    </source>
</evidence>
<proteinExistence type="inferred from homology"/>
<dbReference type="InterPro" id="IPR013849">
    <property type="entry name" value="DNA_helicase_Holl-junc_RuvA_I"/>
</dbReference>
<comment type="similarity">
    <text evidence="6">Belongs to the RuvA family.</text>
</comment>
<dbReference type="EMBL" id="JBHTCP010000012">
    <property type="protein sequence ID" value="MFC7371229.1"/>
    <property type="molecule type" value="Genomic_DNA"/>
</dbReference>
<dbReference type="InterPro" id="IPR012340">
    <property type="entry name" value="NA-bd_OB-fold"/>
</dbReference>
<dbReference type="CDD" id="cd14332">
    <property type="entry name" value="UBA_RuvA_C"/>
    <property type="match status" value="1"/>
</dbReference>
<dbReference type="SUPFAM" id="SSF46929">
    <property type="entry name" value="DNA helicase RuvA subunit, C-terminal domain"/>
    <property type="match status" value="1"/>
</dbReference>
<reference evidence="9" key="1">
    <citation type="journal article" date="2019" name="Int. J. Syst. Evol. Microbiol.">
        <title>The Global Catalogue of Microorganisms (GCM) 10K type strain sequencing project: providing services to taxonomists for standard genome sequencing and annotation.</title>
        <authorList>
            <consortium name="The Broad Institute Genomics Platform"/>
            <consortium name="The Broad Institute Genome Sequencing Center for Infectious Disease"/>
            <person name="Wu L."/>
            <person name="Ma J."/>
        </authorList>
    </citation>
    <scope>NUCLEOTIDE SEQUENCE [LARGE SCALE GENOMIC DNA]</scope>
    <source>
        <strain evidence="9">NBRC 106396</strain>
    </source>
</reference>
<sequence>MIESLTGKVDHVAAGYISVQINGIGYKVFCPNPFVYRAGSEMTVYTYQYVREDILALYGFASRQERDMFMKLLNVSGIGPKGAMAIMAFGQPDQVACAIEEEDEVFLTKFPGVGKKTARQIILDLKGKLADFTNSMPVAGGLFSDDAFKEEAASQLDEAVEALMVLGYAKKEIQKILPELKKESGTADEYVKRALRKLMTV</sequence>
<keyword evidence="5 6" id="KW-0234">DNA repair</keyword>
<evidence type="ECO:0000256" key="6">
    <source>
        <dbReference type="HAMAP-Rule" id="MF_00031"/>
    </source>
</evidence>
<dbReference type="Pfam" id="PF14520">
    <property type="entry name" value="HHH_5"/>
    <property type="match status" value="1"/>
</dbReference>
<comment type="caution">
    <text evidence="6">Lacks conserved residue(s) required for the propagation of feature annotation.</text>
</comment>
<evidence type="ECO:0000313" key="9">
    <source>
        <dbReference type="Proteomes" id="UP001596549"/>
    </source>
</evidence>
<gene>
    <name evidence="6 8" type="primary">ruvA</name>
    <name evidence="8" type="ORF">ACFQPF_06040</name>
</gene>